<dbReference type="Proteomes" id="UP000030854">
    <property type="component" value="Unassembled WGS sequence"/>
</dbReference>
<dbReference type="PANTHER" id="PTHR12748">
    <property type="entry name" value="ORIGIN RECOGNITION COMPLEX SUBUNIT 3"/>
    <property type="match status" value="1"/>
</dbReference>
<reference evidence="8 9" key="1">
    <citation type="journal article" date="2014" name="BMC Genomics">
        <title>Adaptive genomic structural variation in the grape powdery mildew pathogen, Erysiphe necator.</title>
        <authorList>
            <person name="Jones L."/>
            <person name="Riaz S."/>
            <person name="Morales-Cruz A."/>
            <person name="Amrine K.C."/>
            <person name="McGuire B."/>
            <person name="Gubler W.D."/>
            <person name="Walker M.A."/>
            <person name="Cantu D."/>
        </authorList>
    </citation>
    <scope>NUCLEOTIDE SEQUENCE [LARGE SCALE GENOMIC DNA]</scope>
    <source>
        <strain evidence="9">c</strain>
    </source>
</reference>
<dbReference type="GO" id="GO:0003688">
    <property type="term" value="F:DNA replication origin binding"/>
    <property type="evidence" value="ECO:0007669"/>
    <property type="project" value="TreeGrafter"/>
</dbReference>
<dbReference type="InterPro" id="IPR020795">
    <property type="entry name" value="ORC3"/>
</dbReference>
<name>A0A0B1NZU0_UNCNE</name>
<evidence type="ECO:0000259" key="7">
    <source>
        <dbReference type="Pfam" id="PF18137"/>
    </source>
</evidence>
<evidence type="ECO:0000256" key="3">
    <source>
        <dbReference type="ARBA" id="ARBA00022705"/>
    </source>
</evidence>
<keyword evidence="9" id="KW-1185">Reference proteome</keyword>
<dbReference type="InterPro" id="IPR045667">
    <property type="entry name" value="ORC3_N"/>
</dbReference>
<comment type="similarity">
    <text evidence="2">Belongs to the ORC3 family.</text>
</comment>
<keyword evidence="3" id="KW-0235">DNA replication</keyword>
<feature type="domain" description="Origin recognition complex subunit 3 winged helix C-terminal" evidence="7">
    <location>
        <begin position="603"/>
        <end position="702"/>
    </location>
</feature>
<comment type="subcellular location">
    <subcellularLocation>
        <location evidence="1">Nucleus</location>
    </subcellularLocation>
</comment>
<dbReference type="STRING" id="52586.A0A0B1NZU0"/>
<sequence length="705" mass="79758">MSVAEDDQANSGCDSNDHQPCYIYSPTNANASVSTRLTKKRKVRKPTEGFGFRSLFGGIENSYFKKLRQELFNQAWAATDARIREVLDSANRYVSDEISNFVQATRAKLDGQQIPTGFVITGPNISSQELLFRQISCRLKNDTCGPVALLRSTDVSSLKSILKQLIRDVLRQAYEKYEEYSSLEFENGRKLLNYDLKIIHNFAKRHKDAVITVIFQDSEAYDASLIAETIILLSSWRDRIPFTFIFGVATSVDLFDERIPRAASRCISGHQFEAEQTNSLLQRIFSRVIAGADVPLRLGPELITALMELQKNYAQGIQAFLTALKFAYMCHYYLDALSVLNVASENIKSCLSHLQPEHYIAIRMLSSFRSMIENNCKLGSSKELLLRTKLLLTNDKILLGEVENAIKSKNDTRTRLLRVIYILKKVSSKNPSIIDLYLLAQNGCIGNSKYVLEVIDSLKRMTPTTLISLIDTIIQSIHHGAPEMDLSGWALEEDELLSELSSIQSQISMLEQKCSNNGKELKSSYAIHNKSIRTTVVAQRVQLSYEDLNLSLEDKDFTSLVDRLSKLLTAYFSTVDLQNQFLSEAWTYDSLYRYSKAFNPQPRATIELALSKPSSYLNSCTSNSTKPPATSILYQMYLESGSLINVYDLWNSFASVFNASTDDTVDERDILVSFYRGLADLKMLGMIKQSRRKVDHLSKLLWKGL</sequence>
<evidence type="ECO:0000256" key="5">
    <source>
        <dbReference type="ARBA" id="ARBA00023242"/>
    </source>
</evidence>
<keyword evidence="5" id="KW-0539">Nucleus</keyword>
<organism evidence="8 9">
    <name type="scientific">Uncinula necator</name>
    <name type="common">Grape powdery mildew</name>
    <dbReference type="NCBI Taxonomy" id="52586"/>
    <lineage>
        <taxon>Eukaryota</taxon>
        <taxon>Fungi</taxon>
        <taxon>Dikarya</taxon>
        <taxon>Ascomycota</taxon>
        <taxon>Pezizomycotina</taxon>
        <taxon>Leotiomycetes</taxon>
        <taxon>Erysiphales</taxon>
        <taxon>Erysiphaceae</taxon>
        <taxon>Erysiphe</taxon>
    </lineage>
</organism>
<dbReference type="EMBL" id="JNVN01005155">
    <property type="protein sequence ID" value="KHJ30099.1"/>
    <property type="molecule type" value="Genomic_DNA"/>
</dbReference>
<accession>A0A0B1NZU0</accession>
<gene>
    <name evidence="8" type="ORF">EV44_g1558</name>
</gene>
<dbReference type="InterPro" id="IPR040855">
    <property type="entry name" value="ORC_WH_C"/>
</dbReference>
<dbReference type="OMA" id="YCLMEHY"/>
<dbReference type="Pfam" id="PF07034">
    <property type="entry name" value="ORC3_N"/>
    <property type="match status" value="1"/>
</dbReference>
<evidence type="ECO:0000259" key="6">
    <source>
        <dbReference type="Pfam" id="PF07034"/>
    </source>
</evidence>
<evidence type="ECO:0000256" key="2">
    <source>
        <dbReference type="ARBA" id="ARBA00010977"/>
    </source>
</evidence>
<feature type="domain" description="Origin recognition complex subunit 3 N-terminal" evidence="6">
    <location>
        <begin position="18"/>
        <end position="340"/>
    </location>
</feature>
<dbReference type="CDD" id="cd20704">
    <property type="entry name" value="Orc3"/>
    <property type="match status" value="1"/>
</dbReference>
<evidence type="ECO:0000256" key="4">
    <source>
        <dbReference type="ARBA" id="ARBA00023125"/>
    </source>
</evidence>
<dbReference type="GO" id="GO:0006270">
    <property type="term" value="P:DNA replication initiation"/>
    <property type="evidence" value="ECO:0007669"/>
    <property type="project" value="TreeGrafter"/>
</dbReference>
<dbReference type="PANTHER" id="PTHR12748:SF0">
    <property type="entry name" value="ORIGIN RECOGNITION COMPLEX SUBUNIT 3"/>
    <property type="match status" value="1"/>
</dbReference>
<proteinExistence type="inferred from homology"/>
<evidence type="ECO:0000313" key="9">
    <source>
        <dbReference type="Proteomes" id="UP000030854"/>
    </source>
</evidence>
<dbReference type="GO" id="GO:0005656">
    <property type="term" value="C:nuclear pre-replicative complex"/>
    <property type="evidence" value="ECO:0007669"/>
    <property type="project" value="TreeGrafter"/>
</dbReference>
<dbReference type="GO" id="GO:0031261">
    <property type="term" value="C:DNA replication preinitiation complex"/>
    <property type="evidence" value="ECO:0007669"/>
    <property type="project" value="TreeGrafter"/>
</dbReference>
<protein>
    <submittedName>
        <fullName evidence="8">Putative origin recognition complex subunit</fullName>
    </submittedName>
</protein>
<dbReference type="GO" id="GO:0005664">
    <property type="term" value="C:nuclear origin of replication recognition complex"/>
    <property type="evidence" value="ECO:0007669"/>
    <property type="project" value="InterPro"/>
</dbReference>
<keyword evidence="4" id="KW-0238">DNA-binding</keyword>
<dbReference type="Pfam" id="PF18137">
    <property type="entry name" value="WHD_ORC"/>
    <property type="match status" value="1"/>
</dbReference>
<comment type="caution">
    <text evidence="8">The sequence shown here is derived from an EMBL/GenBank/DDBJ whole genome shotgun (WGS) entry which is preliminary data.</text>
</comment>
<evidence type="ECO:0000256" key="1">
    <source>
        <dbReference type="ARBA" id="ARBA00004123"/>
    </source>
</evidence>
<dbReference type="HOGENOM" id="CLU_015257_1_0_1"/>
<evidence type="ECO:0000313" key="8">
    <source>
        <dbReference type="EMBL" id="KHJ30099.1"/>
    </source>
</evidence>
<dbReference type="AlphaFoldDB" id="A0A0B1NZU0"/>